<comment type="caution">
    <text evidence="1">The sequence shown here is derived from an EMBL/GenBank/DDBJ whole genome shotgun (WGS) entry which is preliminary data.</text>
</comment>
<dbReference type="RefSeq" id="WP_147087489.1">
    <property type="nucleotide sequence ID" value="NZ_VORM01000018.1"/>
</dbReference>
<name>A0A5C6ZCR9_9FLAO</name>
<evidence type="ECO:0000313" key="2">
    <source>
        <dbReference type="Proteomes" id="UP000321578"/>
    </source>
</evidence>
<sequence>MIENLIKWKEGVYEFNTRLIKSLEEKSNYKDLYFGFEIFDGKPITNPEILFIGINPGRGNGDSGKKIIETDQISYLDIYNDDYRDDYPNTYHLAEKTIKFFKLINWSDEKIKSIFKEKVVKSNFFHLATENINDLKKVIDDIQYSNEYFKKSAYFSIQLINILKPKVVILEGKTVFNNIVEQCYEQKVWTSNDFGYLYDKVNNTHIIGYKRSSFTNENREFFTNKLQDILS</sequence>
<dbReference type="AlphaFoldDB" id="A0A5C6ZCR9"/>
<accession>A0A5C6ZCR9</accession>
<organism evidence="1 2">
    <name type="scientific">Subsaximicrobium wynnwilliamsii</name>
    <dbReference type="NCBI Taxonomy" id="291179"/>
    <lineage>
        <taxon>Bacteria</taxon>
        <taxon>Pseudomonadati</taxon>
        <taxon>Bacteroidota</taxon>
        <taxon>Flavobacteriia</taxon>
        <taxon>Flavobacteriales</taxon>
        <taxon>Flavobacteriaceae</taxon>
        <taxon>Subsaximicrobium</taxon>
    </lineage>
</organism>
<evidence type="ECO:0000313" key="1">
    <source>
        <dbReference type="EMBL" id="TXD87859.1"/>
    </source>
</evidence>
<dbReference type="Proteomes" id="UP000321578">
    <property type="component" value="Unassembled WGS sequence"/>
</dbReference>
<protein>
    <recommendedName>
        <fullName evidence="3">Uracil-DNA glycosylase-like domain-containing protein</fullName>
    </recommendedName>
</protein>
<proteinExistence type="predicted"/>
<evidence type="ECO:0008006" key="3">
    <source>
        <dbReference type="Google" id="ProtNLM"/>
    </source>
</evidence>
<reference evidence="1 2" key="1">
    <citation type="submission" date="2019-08" db="EMBL/GenBank/DDBJ databases">
        <title>Genomes of Subsaximicrobium wynnwilliamsii strains.</title>
        <authorList>
            <person name="Bowman J.P."/>
        </authorList>
    </citation>
    <scope>NUCLEOTIDE SEQUENCE [LARGE SCALE GENOMIC DNA]</scope>
    <source>
        <strain evidence="1 2">2-80-2</strain>
    </source>
</reference>
<dbReference type="OrthoDB" id="1123166at2"/>
<keyword evidence="2" id="KW-1185">Reference proteome</keyword>
<dbReference type="EMBL" id="VORO01000019">
    <property type="protein sequence ID" value="TXD87859.1"/>
    <property type="molecule type" value="Genomic_DNA"/>
</dbReference>
<gene>
    <name evidence="1" type="ORF">ESY86_15420</name>
</gene>